<feature type="binding site" evidence="9">
    <location>
        <begin position="507"/>
        <end position="510"/>
    </location>
    <ligand>
        <name>GTP</name>
        <dbReference type="ChEBI" id="CHEBI:37565"/>
    </ligand>
</feature>
<evidence type="ECO:0000256" key="4">
    <source>
        <dbReference type="ARBA" id="ARBA00022801"/>
    </source>
</evidence>
<dbReference type="InterPro" id="IPR036225">
    <property type="entry name" value="SRP/SRP_N"/>
</dbReference>
<dbReference type="SMART" id="SM00382">
    <property type="entry name" value="AAA"/>
    <property type="match status" value="1"/>
</dbReference>
<feature type="compositionally biased region" description="Basic and acidic residues" evidence="10">
    <location>
        <begin position="124"/>
        <end position="144"/>
    </location>
</feature>
<feature type="compositionally biased region" description="Basic and acidic residues" evidence="10">
    <location>
        <begin position="152"/>
        <end position="173"/>
    </location>
</feature>
<accession>A0A2X1Y1D8</accession>
<proteinExistence type="inferred from homology"/>
<feature type="region of interest" description="Disordered" evidence="10">
    <location>
        <begin position="1"/>
        <end position="225"/>
    </location>
</feature>
<protein>
    <recommendedName>
        <fullName evidence="9">Signal recognition particle receptor FtsY</fullName>
        <shortName evidence="9">SRP receptor</shortName>
        <ecNumber evidence="9">3.6.5.4</ecNumber>
    </recommendedName>
</protein>
<dbReference type="InterPro" id="IPR004390">
    <property type="entry name" value="SR_rcpt_FtsY"/>
</dbReference>
<dbReference type="InterPro" id="IPR042101">
    <property type="entry name" value="SRP54_N_sf"/>
</dbReference>
<comment type="similarity">
    <text evidence="9">Belongs to the GTP-binding SRP family. FtsY subfamily.</text>
</comment>
<dbReference type="GO" id="GO:0006614">
    <property type="term" value="P:SRP-dependent cotranslational protein targeting to membrane"/>
    <property type="evidence" value="ECO:0007669"/>
    <property type="project" value="InterPro"/>
</dbReference>
<dbReference type="SMART" id="SM00963">
    <property type="entry name" value="SRP54_N"/>
    <property type="match status" value="1"/>
</dbReference>
<dbReference type="GO" id="GO:0051301">
    <property type="term" value="P:cell division"/>
    <property type="evidence" value="ECO:0007669"/>
    <property type="project" value="UniProtKB-KW"/>
</dbReference>
<dbReference type="Pfam" id="PF02881">
    <property type="entry name" value="SRP54_N"/>
    <property type="match status" value="1"/>
</dbReference>
<keyword evidence="5 9" id="KW-0342">GTP-binding</keyword>
<feature type="compositionally biased region" description="Basic and acidic residues" evidence="10">
    <location>
        <begin position="40"/>
        <end position="55"/>
    </location>
</feature>
<dbReference type="NCBIfam" id="TIGR00064">
    <property type="entry name" value="ftsY"/>
    <property type="match status" value="1"/>
</dbReference>
<dbReference type="GO" id="GO:0005886">
    <property type="term" value="C:plasma membrane"/>
    <property type="evidence" value="ECO:0007669"/>
    <property type="project" value="UniProtKB-SubCell"/>
</dbReference>
<dbReference type="InterPro" id="IPR000897">
    <property type="entry name" value="SRP54_GTPase_dom"/>
</dbReference>
<dbReference type="InterPro" id="IPR027417">
    <property type="entry name" value="P-loop_NTPase"/>
</dbReference>
<comment type="subcellular location">
    <subcellularLocation>
        <location evidence="9">Cell membrane</location>
        <topology evidence="9">Peripheral membrane protein</topology>
        <orientation evidence="9">Cytoplasmic side</orientation>
    </subcellularLocation>
    <subcellularLocation>
        <location evidence="9">Cytoplasm</location>
    </subcellularLocation>
</comment>
<dbReference type="Pfam" id="PF00448">
    <property type="entry name" value="SRP54"/>
    <property type="match status" value="1"/>
</dbReference>
<feature type="compositionally biased region" description="Basic and acidic residues" evidence="10">
    <location>
        <begin position="1"/>
        <end position="26"/>
    </location>
</feature>
<keyword evidence="3 9" id="KW-0547">Nucleotide-binding</keyword>
<dbReference type="Proteomes" id="UP000250070">
    <property type="component" value="Unassembled WGS sequence"/>
</dbReference>
<dbReference type="AlphaFoldDB" id="A0A2X1Y1D8"/>
<comment type="subunit">
    <text evidence="9">Part of the signal recognition particle protein translocation system, which is composed of SRP and FtsY.</text>
</comment>
<name>A0A2X1Y1D8_9FIRM</name>
<dbReference type="EC" id="3.6.5.4" evidence="9"/>
<dbReference type="SUPFAM" id="SSF47364">
    <property type="entry name" value="Domain of the SRP/SRP receptor G-proteins"/>
    <property type="match status" value="1"/>
</dbReference>
<keyword evidence="12" id="KW-0131">Cell cycle</keyword>
<dbReference type="HAMAP" id="MF_00920">
    <property type="entry name" value="FtsY"/>
    <property type="match status" value="1"/>
</dbReference>
<keyword evidence="6 9" id="KW-0472">Membrane</keyword>
<keyword evidence="12" id="KW-0132">Cell division</keyword>
<dbReference type="GO" id="GO:0003924">
    <property type="term" value="F:GTPase activity"/>
    <property type="evidence" value="ECO:0007669"/>
    <property type="project" value="UniProtKB-UniRule"/>
</dbReference>
<keyword evidence="1 9" id="KW-1003">Cell membrane</keyword>
<feature type="domain" description="SRP54-type proteins GTP-binding" evidence="11">
    <location>
        <begin position="528"/>
        <end position="541"/>
    </location>
</feature>
<evidence type="ECO:0000256" key="10">
    <source>
        <dbReference type="SAM" id="MobiDB-lite"/>
    </source>
</evidence>
<evidence type="ECO:0000313" key="12">
    <source>
        <dbReference type="EMBL" id="SPY48787.1"/>
    </source>
</evidence>
<feature type="compositionally biased region" description="Basic and acidic residues" evidence="10">
    <location>
        <begin position="182"/>
        <end position="202"/>
    </location>
</feature>
<dbReference type="InterPro" id="IPR003593">
    <property type="entry name" value="AAA+_ATPase"/>
</dbReference>
<dbReference type="InterPro" id="IPR013822">
    <property type="entry name" value="Signal_recog_particl_SRP54_hlx"/>
</dbReference>
<dbReference type="PANTHER" id="PTHR43134:SF1">
    <property type="entry name" value="SIGNAL RECOGNITION PARTICLE RECEPTOR SUBUNIT ALPHA"/>
    <property type="match status" value="1"/>
</dbReference>
<dbReference type="GO" id="GO:0005047">
    <property type="term" value="F:signal recognition particle binding"/>
    <property type="evidence" value="ECO:0007669"/>
    <property type="project" value="TreeGrafter"/>
</dbReference>
<comment type="catalytic activity">
    <reaction evidence="8 9">
        <text>GTP + H2O = GDP + phosphate + H(+)</text>
        <dbReference type="Rhea" id="RHEA:19669"/>
        <dbReference type="ChEBI" id="CHEBI:15377"/>
        <dbReference type="ChEBI" id="CHEBI:15378"/>
        <dbReference type="ChEBI" id="CHEBI:37565"/>
        <dbReference type="ChEBI" id="CHEBI:43474"/>
        <dbReference type="ChEBI" id="CHEBI:58189"/>
        <dbReference type="EC" id="3.6.5.4"/>
    </reaction>
</comment>
<keyword evidence="7 9" id="KW-0675">Receptor</keyword>
<evidence type="ECO:0000256" key="7">
    <source>
        <dbReference type="ARBA" id="ARBA00023170"/>
    </source>
</evidence>
<dbReference type="Gene3D" id="1.20.120.140">
    <property type="entry name" value="Signal recognition particle SRP54, nucleotide-binding domain"/>
    <property type="match status" value="1"/>
</dbReference>
<dbReference type="SUPFAM" id="SSF52540">
    <property type="entry name" value="P-loop containing nucleoside triphosphate hydrolases"/>
    <property type="match status" value="1"/>
</dbReference>
<sequence>MFNWLKDKFKKKDSEETKDIHEKLEEVSEEGNLSEEDVETSEKKEDTNEVFKDNEVVEEALEDKKEKPAQEETQAEAEEIHEKLEEVSEGGNLSKEDVETSEKKEDTNEAFKDNEVVEEALEDKEEKQEETQSEVEDIHEKLEEVSESGNLSKEEVETSEKKEDTNEAFKDNEVVEEALEDKEEKQEETQSEVEDIHEKLENVSESGNLSKEEVETSEKKEDTNEAFKDNEVVEEALEDKKEKQEEIEEEPKKVSLFQRLKEGLDKTRKEVGIKINTVLGAYVKIDDEMLEDLEDILISADIGMETTMKLIDNLRETIIREKINDPQEVKPLLMAEAKKLMNPDLNTQINTEPPVIILVVGVNGVGKTTTIGKLSSRFKRDGKSVLVCAADTFRAAAIDQLKEWGNRAHVDIISHAEGSDPAAVVFDAIEAAKARKTDVLIVDTAGRLHNKSNLMKELEKINRIITNKYPEANRENLLVLDSTTGQNAINQAKTFREATDITGIALTKLDGTAKGGVVVALQSELGIPIKLIGVGEGIDDLQDFNIDSFLETIFG</sequence>
<dbReference type="EMBL" id="UATM01000032">
    <property type="protein sequence ID" value="SPY48787.1"/>
    <property type="molecule type" value="Genomic_DNA"/>
</dbReference>
<evidence type="ECO:0000256" key="9">
    <source>
        <dbReference type="HAMAP-Rule" id="MF_00920"/>
    </source>
</evidence>
<feature type="compositionally biased region" description="Basic and acidic residues" evidence="10">
    <location>
        <begin position="210"/>
        <end position="225"/>
    </location>
</feature>
<evidence type="ECO:0000313" key="13">
    <source>
        <dbReference type="Proteomes" id="UP000250070"/>
    </source>
</evidence>
<gene>
    <name evidence="9 12" type="primary">ftsY</name>
    <name evidence="12" type="ORF">NCTC13076_01874</name>
</gene>
<evidence type="ECO:0000256" key="3">
    <source>
        <dbReference type="ARBA" id="ARBA00022741"/>
    </source>
</evidence>
<evidence type="ECO:0000256" key="2">
    <source>
        <dbReference type="ARBA" id="ARBA00022490"/>
    </source>
</evidence>
<evidence type="ECO:0000256" key="6">
    <source>
        <dbReference type="ARBA" id="ARBA00023136"/>
    </source>
</evidence>
<keyword evidence="4 9" id="KW-0378">Hydrolase</keyword>
<dbReference type="CDD" id="cd17874">
    <property type="entry name" value="FtsY"/>
    <property type="match status" value="1"/>
</dbReference>
<organism evidence="12 13">
    <name type="scientific">Peptoniphilus harei</name>
    <dbReference type="NCBI Taxonomy" id="54005"/>
    <lineage>
        <taxon>Bacteria</taxon>
        <taxon>Bacillati</taxon>
        <taxon>Bacillota</taxon>
        <taxon>Tissierellia</taxon>
        <taxon>Tissierellales</taxon>
        <taxon>Peptoniphilaceae</taxon>
        <taxon>Peptoniphilus</taxon>
    </lineage>
</organism>
<feature type="compositionally biased region" description="Acidic residues" evidence="10">
    <location>
        <begin position="27"/>
        <end position="39"/>
    </location>
</feature>
<keyword evidence="2 9" id="KW-0963">Cytoplasm</keyword>
<dbReference type="SMART" id="SM00962">
    <property type="entry name" value="SRP54"/>
    <property type="match status" value="1"/>
</dbReference>
<reference evidence="12 13" key="1">
    <citation type="submission" date="2018-06" db="EMBL/GenBank/DDBJ databases">
        <authorList>
            <consortium name="Pathogen Informatics"/>
            <person name="Doyle S."/>
        </authorList>
    </citation>
    <scope>NUCLEOTIDE SEQUENCE [LARGE SCALE GENOMIC DNA]</scope>
    <source>
        <strain evidence="12 13">NCTC13076</strain>
    </source>
</reference>
<dbReference type="PROSITE" id="PS00300">
    <property type="entry name" value="SRP54"/>
    <property type="match status" value="1"/>
</dbReference>
<feature type="binding site" evidence="9">
    <location>
        <begin position="361"/>
        <end position="368"/>
    </location>
    <ligand>
        <name>GTP</name>
        <dbReference type="ChEBI" id="CHEBI:37565"/>
    </ligand>
</feature>
<dbReference type="FunFam" id="1.20.120.140:FF:000002">
    <property type="entry name" value="Signal recognition particle receptor FtsY"/>
    <property type="match status" value="1"/>
</dbReference>
<evidence type="ECO:0000256" key="5">
    <source>
        <dbReference type="ARBA" id="ARBA00023134"/>
    </source>
</evidence>
<evidence type="ECO:0000256" key="8">
    <source>
        <dbReference type="ARBA" id="ARBA00048027"/>
    </source>
</evidence>
<comment type="function">
    <text evidence="9">Involved in targeting and insertion of nascent membrane proteins into the cytoplasmic membrane. Acts as a receptor for the complex formed by the signal recognition particle (SRP) and the ribosome-nascent chain (RNC).</text>
</comment>
<evidence type="ECO:0000256" key="1">
    <source>
        <dbReference type="ARBA" id="ARBA00022475"/>
    </source>
</evidence>
<dbReference type="STRING" id="54005.HMPREF3229_00896"/>
<dbReference type="FunFam" id="3.40.50.300:FF:000053">
    <property type="entry name" value="Signal recognition particle receptor FtsY"/>
    <property type="match status" value="1"/>
</dbReference>
<feature type="binding site" evidence="9">
    <location>
        <begin position="443"/>
        <end position="447"/>
    </location>
    <ligand>
        <name>GTP</name>
        <dbReference type="ChEBI" id="CHEBI:37565"/>
    </ligand>
</feature>
<evidence type="ECO:0000259" key="11">
    <source>
        <dbReference type="PROSITE" id="PS00300"/>
    </source>
</evidence>
<dbReference type="GO" id="GO:0005737">
    <property type="term" value="C:cytoplasm"/>
    <property type="evidence" value="ECO:0007669"/>
    <property type="project" value="UniProtKB-SubCell"/>
</dbReference>
<dbReference type="Gene3D" id="3.40.50.300">
    <property type="entry name" value="P-loop containing nucleotide triphosphate hydrolases"/>
    <property type="match status" value="1"/>
</dbReference>
<dbReference type="GO" id="GO:0005525">
    <property type="term" value="F:GTP binding"/>
    <property type="evidence" value="ECO:0007669"/>
    <property type="project" value="UniProtKB-UniRule"/>
</dbReference>
<feature type="compositionally biased region" description="Basic and acidic residues" evidence="10">
    <location>
        <begin position="94"/>
        <end position="115"/>
    </location>
</feature>
<dbReference type="PANTHER" id="PTHR43134">
    <property type="entry name" value="SIGNAL RECOGNITION PARTICLE RECEPTOR SUBUNIT ALPHA"/>
    <property type="match status" value="1"/>
</dbReference>